<name>A0A9P5P6T4_9AGAR</name>
<dbReference type="OrthoDB" id="3021788at2759"/>
<dbReference type="AlphaFoldDB" id="A0A9P5P6T4"/>
<keyword evidence="1" id="KW-0732">Signal</keyword>
<feature type="signal peptide" evidence="1">
    <location>
        <begin position="1"/>
        <end position="23"/>
    </location>
</feature>
<feature type="chain" id="PRO_5040285285" evidence="1">
    <location>
        <begin position="24"/>
        <end position="176"/>
    </location>
</feature>
<proteinExistence type="predicted"/>
<organism evidence="2 3">
    <name type="scientific">Rhodocollybia butyracea</name>
    <dbReference type="NCBI Taxonomy" id="206335"/>
    <lineage>
        <taxon>Eukaryota</taxon>
        <taxon>Fungi</taxon>
        <taxon>Dikarya</taxon>
        <taxon>Basidiomycota</taxon>
        <taxon>Agaricomycotina</taxon>
        <taxon>Agaricomycetes</taxon>
        <taxon>Agaricomycetidae</taxon>
        <taxon>Agaricales</taxon>
        <taxon>Marasmiineae</taxon>
        <taxon>Omphalotaceae</taxon>
        <taxon>Rhodocollybia</taxon>
    </lineage>
</organism>
<accession>A0A9P5P6T4</accession>
<evidence type="ECO:0000313" key="3">
    <source>
        <dbReference type="Proteomes" id="UP000772434"/>
    </source>
</evidence>
<sequence>MLLAYLVLIIAKNWLNIVQKLYAHRYSSPLYKSTQKEDQASLSFHPSVNPRDITYARPSLSTWATQLVGNQVEKSIQKLVHDPKVPDKYSAQVPVHLAATANERTKAKGVRTVTKEDLLSVHVNLFKDRAPLLWYFTECMAAPKKNGVLIVWKQRNPSAVGFSFKILLWFCLLCST</sequence>
<evidence type="ECO:0000313" key="2">
    <source>
        <dbReference type="EMBL" id="KAF9049431.1"/>
    </source>
</evidence>
<reference evidence="2" key="1">
    <citation type="submission" date="2020-11" db="EMBL/GenBank/DDBJ databases">
        <authorList>
            <consortium name="DOE Joint Genome Institute"/>
            <person name="Ahrendt S."/>
            <person name="Riley R."/>
            <person name="Andreopoulos W."/>
            <person name="Labutti K."/>
            <person name="Pangilinan J."/>
            <person name="Ruiz-Duenas F.J."/>
            <person name="Barrasa J.M."/>
            <person name="Sanchez-Garcia M."/>
            <person name="Camarero S."/>
            <person name="Miyauchi S."/>
            <person name="Serrano A."/>
            <person name="Linde D."/>
            <person name="Babiker R."/>
            <person name="Drula E."/>
            <person name="Ayuso-Fernandez I."/>
            <person name="Pacheco R."/>
            <person name="Padilla G."/>
            <person name="Ferreira P."/>
            <person name="Barriuso J."/>
            <person name="Kellner H."/>
            <person name="Castanera R."/>
            <person name="Alfaro M."/>
            <person name="Ramirez L."/>
            <person name="Pisabarro A.G."/>
            <person name="Kuo A."/>
            <person name="Tritt A."/>
            <person name="Lipzen A."/>
            <person name="He G."/>
            <person name="Yan M."/>
            <person name="Ng V."/>
            <person name="Cullen D."/>
            <person name="Martin F."/>
            <person name="Rosso M.-N."/>
            <person name="Henrissat B."/>
            <person name="Hibbett D."/>
            <person name="Martinez A.T."/>
            <person name="Grigoriev I.V."/>
        </authorList>
    </citation>
    <scope>NUCLEOTIDE SEQUENCE</scope>
    <source>
        <strain evidence="2">AH 40177</strain>
    </source>
</reference>
<protein>
    <submittedName>
        <fullName evidence="2">Uncharacterized protein</fullName>
    </submittedName>
</protein>
<dbReference type="EMBL" id="JADNRY010000474">
    <property type="protein sequence ID" value="KAF9049431.1"/>
    <property type="molecule type" value="Genomic_DNA"/>
</dbReference>
<gene>
    <name evidence="2" type="ORF">BDP27DRAFT_1243108</name>
</gene>
<comment type="caution">
    <text evidence="2">The sequence shown here is derived from an EMBL/GenBank/DDBJ whole genome shotgun (WGS) entry which is preliminary data.</text>
</comment>
<keyword evidence="3" id="KW-1185">Reference proteome</keyword>
<dbReference type="Proteomes" id="UP000772434">
    <property type="component" value="Unassembled WGS sequence"/>
</dbReference>
<evidence type="ECO:0000256" key="1">
    <source>
        <dbReference type="SAM" id="SignalP"/>
    </source>
</evidence>